<dbReference type="Pfam" id="PF00635">
    <property type="entry name" value="Motile_Sperm"/>
    <property type="match status" value="1"/>
</dbReference>
<keyword evidence="3" id="KW-0812">Transmembrane</keyword>
<evidence type="ECO:0000313" key="5">
    <source>
        <dbReference type="Proteomes" id="UP000025227"/>
    </source>
</evidence>
<evidence type="ECO:0000313" key="6">
    <source>
        <dbReference type="WBParaSite" id="HCON_00144470-00001"/>
    </source>
</evidence>
<evidence type="ECO:0000259" key="4">
    <source>
        <dbReference type="PROSITE" id="PS50202"/>
    </source>
</evidence>
<keyword evidence="3" id="KW-0472">Membrane</keyword>
<feature type="transmembrane region" description="Helical" evidence="3">
    <location>
        <begin position="12"/>
        <end position="32"/>
    </location>
</feature>
<accession>A0A7I4YU28</accession>
<dbReference type="PANTHER" id="PTHR22947">
    <property type="entry name" value="MAJOR SPERM PROTEIN"/>
    <property type="match status" value="1"/>
</dbReference>
<evidence type="ECO:0000256" key="2">
    <source>
        <dbReference type="SAM" id="MobiDB-lite"/>
    </source>
</evidence>
<dbReference type="InterPro" id="IPR051774">
    <property type="entry name" value="Sperm-specific_class_P"/>
</dbReference>
<protein>
    <recommendedName>
        <fullName evidence="1">Major sperm protein</fullName>
    </recommendedName>
</protein>
<dbReference type="PROSITE" id="PS50202">
    <property type="entry name" value="MSP"/>
    <property type="match status" value="1"/>
</dbReference>
<organism evidence="5 6">
    <name type="scientific">Haemonchus contortus</name>
    <name type="common">Barber pole worm</name>
    <dbReference type="NCBI Taxonomy" id="6289"/>
    <lineage>
        <taxon>Eukaryota</taxon>
        <taxon>Metazoa</taxon>
        <taxon>Ecdysozoa</taxon>
        <taxon>Nematoda</taxon>
        <taxon>Chromadorea</taxon>
        <taxon>Rhabditida</taxon>
        <taxon>Rhabditina</taxon>
        <taxon>Rhabditomorpha</taxon>
        <taxon>Strongyloidea</taxon>
        <taxon>Trichostrongylidae</taxon>
        <taxon>Haemonchus</taxon>
    </lineage>
</organism>
<keyword evidence="3" id="KW-1133">Transmembrane helix</keyword>
<sequence>MTAVRRLIEMSLTVYTTALIYVVYILPVLLSVTQTTQCSRKKTLSETVASESTNRESSSSRSVRKHRNVSVKESRDHSERKRPIKVAELPKPKEAPMAPVTAREPPKASVPAREPPKAPVTAREPLPVKSQIRATPVKQREVEKVETAPKRDEGKTVARTLARTLKKDGVTEAMTALDTEALKTKPLSLAQTENVPESDPGDGNYEDVNLETGKPEAPKALITIDPLKMTFVAYGGKATFNVLNAGDARTVFKVKCSNNTDYRITPAYGFVEAIGMYPISVVRMPGPVKDDKMVVQWGVAPQDATDPILAFKELAPSDVQQITVMFTVVSGVTAAMAQKPSTPAAPPLQEAPKPAVAGAPPVLAPKSVRAPALMMPLAPGPTAAKPTTSPVAVQPLGSVPSPAPIMPADAAKVPAHPPNMK</sequence>
<name>A0A7I4YU28_HAECO</name>
<dbReference type="PANTHER" id="PTHR22947:SF39">
    <property type="entry name" value="MSP DOMAIN-CONTAINING PROTEIN"/>
    <property type="match status" value="1"/>
</dbReference>
<feature type="region of interest" description="Disordered" evidence="2">
    <location>
        <begin position="136"/>
        <end position="155"/>
    </location>
</feature>
<keyword evidence="1" id="KW-0206">Cytoskeleton</keyword>
<dbReference type="WBParaSite" id="HCON_00144470-00001">
    <property type="protein sequence ID" value="HCON_00144470-00001"/>
    <property type="gene ID" value="HCON_00144470"/>
</dbReference>
<feature type="compositionally biased region" description="Basic and acidic residues" evidence="2">
    <location>
        <begin position="70"/>
        <end position="81"/>
    </location>
</feature>
<dbReference type="Proteomes" id="UP000025227">
    <property type="component" value="Unplaced"/>
</dbReference>
<dbReference type="SUPFAM" id="SSF49354">
    <property type="entry name" value="PapD-like"/>
    <property type="match status" value="1"/>
</dbReference>
<keyword evidence="5" id="KW-1185">Reference proteome</keyword>
<feature type="compositionally biased region" description="Low complexity" evidence="2">
    <location>
        <begin position="48"/>
        <end position="61"/>
    </location>
</feature>
<dbReference type="OrthoDB" id="264603at2759"/>
<dbReference type="Gene3D" id="2.60.40.10">
    <property type="entry name" value="Immunoglobulins"/>
    <property type="match status" value="1"/>
</dbReference>
<dbReference type="OMA" id="QITVMFT"/>
<comment type="function">
    <text evidence="1">Central component in molecular interactions underlying sperm crawling. Forms an extensive filament system that extends from sperm villipoda, along the leading edge of the pseudopod.</text>
</comment>
<keyword evidence="1" id="KW-0963">Cytoplasm</keyword>
<dbReference type="AlphaFoldDB" id="A0A7I4YU28"/>
<proteinExistence type="predicted"/>
<dbReference type="InterPro" id="IPR008962">
    <property type="entry name" value="PapD-like_sf"/>
</dbReference>
<feature type="compositionally biased region" description="Basic and acidic residues" evidence="2">
    <location>
        <begin position="138"/>
        <end position="155"/>
    </location>
</feature>
<evidence type="ECO:0000256" key="3">
    <source>
        <dbReference type="SAM" id="Phobius"/>
    </source>
</evidence>
<reference evidence="6" key="1">
    <citation type="submission" date="2020-12" db="UniProtKB">
        <authorList>
            <consortium name="WormBaseParasite"/>
        </authorList>
    </citation>
    <scope>IDENTIFICATION</scope>
    <source>
        <strain evidence="6">MHco3</strain>
    </source>
</reference>
<dbReference type="InterPro" id="IPR013783">
    <property type="entry name" value="Ig-like_fold"/>
</dbReference>
<feature type="domain" description="MSP" evidence="4">
    <location>
        <begin position="221"/>
        <end position="329"/>
    </location>
</feature>
<feature type="region of interest" description="Disordered" evidence="2">
    <location>
        <begin position="44"/>
        <end position="122"/>
    </location>
</feature>
<feature type="region of interest" description="Disordered" evidence="2">
    <location>
        <begin position="402"/>
        <end position="421"/>
    </location>
</feature>
<dbReference type="InterPro" id="IPR000535">
    <property type="entry name" value="MSP_dom"/>
</dbReference>
<evidence type="ECO:0000256" key="1">
    <source>
        <dbReference type="RuleBase" id="RU003425"/>
    </source>
</evidence>